<protein>
    <recommendedName>
        <fullName evidence="11">G-protein coupled receptors family 3 profile domain-containing protein</fullName>
    </recommendedName>
</protein>
<keyword evidence="6" id="KW-0675">Receptor</keyword>
<dbReference type="EnsemblMetazoa" id="XM_019901360.1">
    <property type="protein sequence ID" value="XP_019756919.1"/>
    <property type="gene ID" value="LOC109535448"/>
</dbReference>
<keyword evidence="9" id="KW-0175">Coiled coil</keyword>
<feature type="transmembrane region" description="Helical" evidence="10">
    <location>
        <begin position="444"/>
        <end position="465"/>
    </location>
</feature>
<name>A0AAR5P745_DENPD</name>
<dbReference type="PROSITE" id="PS50259">
    <property type="entry name" value="G_PROTEIN_RECEP_F3_4"/>
    <property type="match status" value="1"/>
</dbReference>
<evidence type="ECO:0000256" key="6">
    <source>
        <dbReference type="ARBA" id="ARBA00023170"/>
    </source>
</evidence>
<sequence>ISRPGNLADVAPGEIFDVFKLLNSSLGLENDTDGTSSELNNAKHVHILGLFELTTKLGGRSGVSELMAANLAVQHVNALNILPGYKLILLINDTQCDPGVAVDRLFHAIYSKMTVFMLLGSGCSNVSEALAQVVPYWNIIQVSYGSKSPALSDRRKFPLFFRTAAPDSTHNIAKARFIKYHKWQMVAAFSQSENRYLLPINHLITELEKENVTCISTVTFSSDNYKDQLQLLKNIEDKSAIPVGRMSKYAKQSYDAIWAMSLSLAASNIGSFEQFSYSNRQVGRSFFETMRKLKFVGLSVHRKIRWQNDRVPIAKRIFKTTQVTIPKVLFSLTTGISVFGIICSLVFLYFNAKFRQMKTIKLSSPNLNNLTVTGCILVYVSVILFGLHSVNWFSDLCSARIFLLSAGCSLTFGSIFAKSYRVHRLFTYTSAGLVKNKLLKDQQLIGLILIPIAIDFFIVALWSSVDPLRKQPHDLKLQISAEDRRIVYQPQIQICQCRNTIGWHVALFGYKSILLVMGVCMAWKTRHVEIAALNDSQFIGICVYSAIFSTIIVIAFSFVTEYFVLSYVAKSASILASTSITLVLMLLPRLKSVFAQTDAELSLMESLGLKIQSNTRRFIYDDPKELLSRLEIQNKVYQSRLEFLDREIVRLEEILEHSHPSSNCSSINAIQVIPEIHVLKVPRASWPTWHNQPIKTFSSENRLNNERSGDRTTKFYGKIKKFFGGSGKTSGEKLQLGSNPEISHLAPCRETVGNINSKSSIRSSY</sequence>
<evidence type="ECO:0000259" key="11">
    <source>
        <dbReference type="PROSITE" id="PS50259"/>
    </source>
</evidence>
<dbReference type="InterPro" id="IPR028082">
    <property type="entry name" value="Peripla_BP_I"/>
</dbReference>
<keyword evidence="8" id="KW-0807">Transducer</keyword>
<keyword evidence="13" id="KW-1185">Reference proteome</keyword>
<evidence type="ECO:0000256" key="3">
    <source>
        <dbReference type="ARBA" id="ARBA00022989"/>
    </source>
</evidence>
<reference evidence="13" key="1">
    <citation type="journal article" date="2013" name="Genome Biol.">
        <title>Draft genome of the mountain pine beetle, Dendroctonus ponderosae Hopkins, a major forest pest.</title>
        <authorList>
            <person name="Keeling C.I."/>
            <person name="Yuen M.M."/>
            <person name="Liao N.Y."/>
            <person name="Docking T.R."/>
            <person name="Chan S.K."/>
            <person name="Taylor G.A."/>
            <person name="Palmquist D.L."/>
            <person name="Jackman S.D."/>
            <person name="Nguyen A."/>
            <person name="Li M."/>
            <person name="Henderson H."/>
            <person name="Janes J.K."/>
            <person name="Zhao Y."/>
            <person name="Pandoh P."/>
            <person name="Moore R."/>
            <person name="Sperling F.A."/>
            <person name="Huber D.P."/>
            <person name="Birol I."/>
            <person name="Jones S.J."/>
            <person name="Bohlmann J."/>
        </authorList>
    </citation>
    <scope>NUCLEOTIDE SEQUENCE</scope>
</reference>
<feature type="transmembrane region" description="Helical" evidence="10">
    <location>
        <begin position="370"/>
        <end position="393"/>
    </location>
</feature>
<dbReference type="InterPro" id="IPR017978">
    <property type="entry name" value="GPCR_3_C"/>
</dbReference>
<feature type="transmembrane region" description="Helical" evidence="10">
    <location>
        <begin position="328"/>
        <end position="350"/>
    </location>
</feature>
<dbReference type="GO" id="GO:0004965">
    <property type="term" value="F:G protein-coupled GABA receptor activity"/>
    <property type="evidence" value="ECO:0007669"/>
    <property type="project" value="InterPro"/>
</dbReference>
<dbReference type="CDD" id="cd06366">
    <property type="entry name" value="PBP1_GABAb_receptor"/>
    <property type="match status" value="1"/>
</dbReference>
<accession>A0AAR5P745</accession>
<dbReference type="CDD" id="cd15047">
    <property type="entry name" value="7tmC_GABA-B-like"/>
    <property type="match status" value="1"/>
</dbReference>
<dbReference type="SUPFAM" id="SSF53822">
    <property type="entry name" value="Periplasmic binding protein-like I"/>
    <property type="match status" value="1"/>
</dbReference>
<evidence type="ECO:0000256" key="2">
    <source>
        <dbReference type="ARBA" id="ARBA00022692"/>
    </source>
</evidence>
<organism evidence="12 13">
    <name type="scientific">Dendroctonus ponderosae</name>
    <name type="common">Mountain pine beetle</name>
    <dbReference type="NCBI Taxonomy" id="77166"/>
    <lineage>
        <taxon>Eukaryota</taxon>
        <taxon>Metazoa</taxon>
        <taxon>Ecdysozoa</taxon>
        <taxon>Arthropoda</taxon>
        <taxon>Hexapoda</taxon>
        <taxon>Insecta</taxon>
        <taxon>Pterygota</taxon>
        <taxon>Neoptera</taxon>
        <taxon>Endopterygota</taxon>
        <taxon>Coleoptera</taxon>
        <taxon>Polyphaga</taxon>
        <taxon>Cucujiformia</taxon>
        <taxon>Curculionidae</taxon>
        <taxon>Scolytinae</taxon>
        <taxon>Dendroctonus</taxon>
    </lineage>
</organism>
<feature type="transmembrane region" description="Helical" evidence="10">
    <location>
        <begin position="399"/>
        <end position="417"/>
    </location>
</feature>
<evidence type="ECO:0000313" key="12">
    <source>
        <dbReference type="EnsemblMetazoa" id="XP_019756919.1"/>
    </source>
</evidence>
<keyword evidence="4" id="KW-0297">G-protein coupled receptor</keyword>
<evidence type="ECO:0000256" key="10">
    <source>
        <dbReference type="SAM" id="Phobius"/>
    </source>
</evidence>
<dbReference type="GO" id="GO:0038039">
    <property type="term" value="C:G protein-coupled receptor heterodimeric complex"/>
    <property type="evidence" value="ECO:0007669"/>
    <property type="project" value="TreeGrafter"/>
</dbReference>
<reference evidence="12" key="2">
    <citation type="submission" date="2024-08" db="UniProtKB">
        <authorList>
            <consortium name="EnsemblMetazoa"/>
        </authorList>
    </citation>
    <scope>IDENTIFICATION</scope>
</reference>
<evidence type="ECO:0000256" key="7">
    <source>
        <dbReference type="ARBA" id="ARBA00023180"/>
    </source>
</evidence>
<dbReference type="Pfam" id="PF01094">
    <property type="entry name" value="ANF_receptor"/>
    <property type="match status" value="1"/>
</dbReference>
<keyword evidence="7" id="KW-0325">Glycoprotein</keyword>
<feature type="coiled-coil region" evidence="9">
    <location>
        <begin position="627"/>
        <end position="654"/>
    </location>
</feature>
<evidence type="ECO:0000256" key="4">
    <source>
        <dbReference type="ARBA" id="ARBA00023040"/>
    </source>
</evidence>
<evidence type="ECO:0000313" key="13">
    <source>
        <dbReference type="Proteomes" id="UP000019118"/>
    </source>
</evidence>
<keyword evidence="2 10" id="KW-0812">Transmembrane</keyword>
<comment type="subcellular location">
    <subcellularLocation>
        <location evidence="1">Membrane</location>
        <topology evidence="1">Multi-pass membrane protein</topology>
    </subcellularLocation>
</comment>
<dbReference type="PANTHER" id="PTHR10519:SF46">
    <property type="entry name" value="METABOTROPIC GABA-B RECEPTOR SUBTYPE 3, ISOFORM A"/>
    <property type="match status" value="1"/>
</dbReference>
<dbReference type="Proteomes" id="UP000019118">
    <property type="component" value="Unassembled WGS sequence"/>
</dbReference>
<evidence type="ECO:0000256" key="8">
    <source>
        <dbReference type="ARBA" id="ARBA00023224"/>
    </source>
</evidence>
<keyword evidence="5 10" id="KW-0472">Membrane</keyword>
<dbReference type="InterPro" id="IPR002455">
    <property type="entry name" value="GPCR3_GABA-B"/>
</dbReference>
<dbReference type="PRINTS" id="PR01176">
    <property type="entry name" value="GABABRECEPTR"/>
</dbReference>
<evidence type="ECO:0000256" key="1">
    <source>
        <dbReference type="ARBA" id="ARBA00004141"/>
    </source>
</evidence>
<proteinExistence type="predicted"/>
<dbReference type="PANTHER" id="PTHR10519">
    <property type="entry name" value="GABA-B RECEPTOR"/>
    <property type="match status" value="1"/>
</dbReference>
<evidence type="ECO:0000256" key="9">
    <source>
        <dbReference type="SAM" id="Coils"/>
    </source>
</evidence>
<dbReference type="Gene3D" id="3.40.50.2300">
    <property type="match status" value="3"/>
</dbReference>
<feature type="domain" description="G-protein coupled receptors family 3 profile" evidence="11">
    <location>
        <begin position="329"/>
        <end position="598"/>
    </location>
</feature>
<keyword evidence="3 10" id="KW-1133">Transmembrane helix</keyword>
<dbReference type="AlphaFoldDB" id="A0AAR5P745"/>
<feature type="transmembrane region" description="Helical" evidence="10">
    <location>
        <begin position="508"/>
        <end position="526"/>
    </location>
</feature>
<dbReference type="FunFam" id="3.40.50.2300:FF:000751">
    <property type="match status" value="1"/>
</dbReference>
<feature type="transmembrane region" description="Helical" evidence="10">
    <location>
        <begin position="564"/>
        <end position="587"/>
    </location>
</feature>
<dbReference type="Pfam" id="PF00003">
    <property type="entry name" value="7tm_3"/>
    <property type="match status" value="1"/>
</dbReference>
<dbReference type="GO" id="GO:0007214">
    <property type="term" value="P:gamma-aminobutyric acid signaling pathway"/>
    <property type="evidence" value="ECO:0007669"/>
    <property type="project" value="TreeGrafter"/>
</dbReference>
<evidence type="ECO:0000256" key="5">
    <source>
        <dbReference type="ARBA" id="ARBA00023136"/>
    </source>
</evidence>
<dbReference type="InterPro" id="IPR001828">
    <property type="entry name" value="ANF_lig-bd_rcpt"/>
</dbReference>
<feature type="transmembrane region" description="Helical" evidence="10">
    <location>
        <begin position="538"/>
        <end position="558"/>
    </location>
</feature>